<evidence type="ECO:0000313" key="4">
    <source>
        <dbReference type="EMBL" id="PTD97617.1"/>
    </source>
</evidence>
<gene>
    <name evidence="4" type="ORF">C8261_02765</name>
</gene>
<reference evidence="4 5" key="1">
    <citation type="submission" date="2018-03" db="EMBL/GenBank/DDBJ databases">
        <authorList>
            <person name="Keele B.F."/>
        </authorList>
    </citation>
    <scope>NUCLEOTIDE SEQUENCE [LARGE SCALE GENOMIC DNA]</scope>
    <source>
        <strain evidence="4 5">D20</strain>
    </source>
</reference>
<evidence type="ECO:0000256" key="3">
    <source>
        <dbReference type="SAM" id="Phobius"/>
    </source>
</evidence>
<keyword evidence="3" id="KW-0472">Membrane</keyword>
<proteinExistence type="predicted"/>
<keyword evidence="3" id="KW-1133">Transmembrane helix</keyword>
<accession>A0A2T4IIL5</accession>
<evidence type="ECO:0000256" key="1">
    <source>
        <dbReference type="SAM" id="Coils"/>
    </source>
</evidence>
<reference evidence="4 5" key="2">
    <citation type="submission" date="2018-04" db="EMBL/GenBank/DDBJ databases">
        <title>Thauera lacus sp. nov., isolated from an saline lake in Inner Mongolia, China.</title>
        <authorList>
            <person name="Liang Q.-Y."/>
        </authorList>
    </citation>
    <scope>NUCLEOTIDE SEQUENCE [LARGE SCALE GENOMIC DNA]</scope>
    <source>
        <strain evidence="4 5">D20</strain>
    </source>
</reference>
<feature type="transmembrane region" description="Helical" evidence="3">
    <location>
        <begin position="293"/>
        <end position="314"/>
    </location>
</feature>
<feature type="region of interest" description="Disordered" evidence="2">
    <location>
        <begin position="497"/>
        <end position="518"/>
    </location>
</feature>
<keyword evidence="3" id="KW-0812">Transmembrane</keyword>
<feature type="coiled-coil region" evidence="1">
    <location>
        <begin position="394"/>
        <end position="421"/>
    </location>
</feature>
<dbReference type="Proteomes" id="UP000241193">
    <property type="component" value="Unassembled WGS sequence"/>
</dbReference>
<dbReference type="RefSeq" id="WP_107492137.1">
    <property type="nucleotide sequence ID" value="NZ_PZKC01000002.1"/>
</dbReference>
<feature type="transmembrane region" description="Helical" evidence="3">
    <location>
        <begin position="355"/>
        <end position="377"/>
    </location>
</feature>
<feature type="transmembrane region" description="Helical" evidence="3">
    <location>
        <begin position="320"/>
        <end position="348"/>
    </location>
</feature>
<comment type="caution">
    <text evidence="4">The sequence shown here is derived from an EMBL/GenBank/DDBJ whole genome shotgun (WGS) entry which is preliminary data.</text>
</comment>
<feature type="transmembrane region" description="Helical" evidence="3">
    <location>
        <begin position="20"/>
        <end position="42"/>
    </location>
</feature>
<organism evidence="4 5">
    <name type="scientific">Pseudothauera lacus</name>
    <dbReference type="NCBI Taxonomy" id="2136175"/>
    <lineage>
        <taxon>Bacteria</taxon>
        <taxon>Pseudomonadati</taxon>
        <taxon>Pseudomonadota</taxon>
        <taxon>Betaproteobacteria</taxon>
        <taxon>Rhodocyclales</taxon>
        <taxon>Zoogloeaceae</taxon>
        <taxon>Pseudothauera</taxon>
    </lineage>
</organism>
<dbReference type="OrthoDB" id="6038212at2"/>
<keyword evidence="1" id="KW-0175">Coiled coil</keyword>
<sequence>MINATHPLAPLSARKRQSGLTLWDTLLLLGAVAGLLVAGFVINEASQALRRADDNRALLEWADHRVIAFAATRGRLPCPDVDGDGVEDCAGGAQKGWLPVSTVGLADSAPVLGPIRLRYAVYRQGGELDQGDGPSNTFEPISGNDTGALVSRRALGNISGVDFCFRLASALNADSTAAAAHVLSTGQPANVAYALAASGAGRGLSGSFGGSNADASPAMELPARTPDDDYGDTVRIRTLGELSDALGCAAAMASLNGLSLMVEVVDEVDSMKAATTRSAAIGAAMAGVKIGVLIVKAALSGYLIATAIATLATASAALTAAIASCVVLVGCAAIPALTAAVFSAGLAIGFGATALALNLVAIVPMTVALGLSIAAAVRAGAEVDSTGIDLGAALDDLRAQRDQARADATAARNEANAASEQANALWETQNSRYNELISFANGIEDEALRNSVRTLIDTSTARARELVEAELQQGLAEGRYQAANNEYNSKRAFAEEARARANDDPGDTAKSDAASRLERERDTALEARNIAYTSWQNAITATNNARGATNAAITAANAVIPSLGSVIHSHYYDAYRDARGAQYLANERSANANALEQAAQQMAEAYDQVAAAIANPDGTSGGGTAIWSGALNVLRAADQRGTGPLRLLVSP</sequence>
<dbReference type="EMBL" id="PZKC01000002">
    <property type="protein sequence ID" value="PTD97617.1"/>
    <property type="molecule type" value="Genomic_DNA"/>
</dbReference>
<evidence type="ECO:0000313" key="5">
    <source>
        <dbReference type="Proteomes" id="UP000241193"/>
    </source>
</evidence>
<dbReference type="AlphaFoldDB" id="A0A2T4IIL5"/>
<protein>
    <submittedName>
        <fullName evidence="4">Uncharacterized protein</fullName>
    </submittedName>
</protein>
<name>A0A2T4IIL5_9RHOO</name>
<keyword evidence="5" id="KW-1185">Reference proteome</keyword>
<evidence type="ECO:0000256" key="2">
    <source>
        <dbReference type="SAM" id="MobiDB-lite"/>
    </source>
</evidence>